<evidence type="ECO:0000256" key="4">
    <source>
        <dbReference type="ARBA" id="ARBA00013278"/>
    </source>
</evidence>
<keyword evidence="17" id="KW-1185">Reference proteome</keyword>
<evidence type="ECO:0000256" key="2">
    <source>
        <dbReference type="ARBA" id="ARBA00004613"/>
    </source>
</evidence>
<proteinExistence type="inferred from homology"/>
<keyword evidence="8" id="KW-0378">Hydrolase</keyword>
<feature type="signal peptide" evidence="14">
    <location>
        <begin position="1"/>
        <end position="20"/>
    </location>
</feature>
<dbReference type="GO" id="GO:0004623">
    <property type="term" value="F:phospholipase A2 activity"/>
    <property type="evidence" value="ECO:0007669"/>
    <property type="project" value="UniProtKB-EC"/>
</dbReference>
<dbReference type="InterPro" id="IPR033113">
    <property type="entry name" value="PLA2_histidine"/>
</dbReference>
<comment type="subcellular location">
    <subcellularLocation>
        <location evidence="2">Secreted</location>
    </subcellularLocation>
</comment>
<feature type="domain" description="Phospholipase A2-like central" evidence="15">
    <location>
        <begin position="19"/>
        <end position="149"/>
    </location>
</feature>
<dbReference type="GO" id="GO:0050482">
    <property type="term" value="P:arachidonate secretion"/>
    <property type="evidence" value="ECO:0007669"/>
    <property type="project" value="InterPro"/>
</dbReference>
<keyword evidence="11" id="KW-0443">Lipid metabolism</keyword>
<reference evidence="16 17" key="1">
    <citation type="submission" date="2014-07" db="EMBL/GenBank/DDBJ databases">
        <title>Genomic and transcriptomic analysis on Apis cerana provide comprehensive insights into honey bee biology.</title>
        <authorList>
            <person name="Diao Q."/>
            <person name="Sun L."/>
            <person name="Zheng H."/>
            <person name="Zheng H."/>
            <person name="Xu S."/>
            <person name="Wang S."/>
            <person name="Zeng Z."/>
            <person name="Hu F."/>
            <person name="Su S."/>
            <person name="Wu J."/>
        </authorList>
    </citation>
    <scope>NUCLEOTIDE SEQUENCE [LARGE SCALE GENOMIC DNA]</scope>
    <source>
        <tissue evidence="16">Pupae without intestine</tissue>
    </source>
</reference>
<evidence type="ECO:0000256" key="3">
    <source>
        <dbReference type="ARBA" id="ARBA00009659"/>
    </source>
</evidence>
<evidence type="ECO:0000256" key="8">
    <source>
        <dbReference type="ARBA" id="ARBA00022801"/>
    </source>
</evidence>
<dbReference type="AlphaFoldDB" id="A0A2A3EI01"/>
<evidence type="ECO:0000313" key="16">
    <source>
        <dbReference type="EMBL" id="PBC31104.1"/>
    </source>
</evidence>
<dbReference type="GO" id="GO:0016042">
    <property type="term" value="P:lipid catabolic process"/>
    <property type="evidence" value="ECO:0007669"/>
    <property type="project" value="UniProtKB-KW"/>
</dbReference>
<comment type="similarity">
    <text evidence="3">Belongs to the phospholipase A2 family. Group III subfamily.</text>
</comment>
<evidence type="ECO:0000256" key="9">
    <source>
        <dbReference type="ARBA" id="ARBA00022837"/>
    </source>
</evidence>
<dbReference type="Proteomes" id="UP000242457">
    <property type="component" value="Unassembled WGS sequence"/>
</dbReference>
<dbReference type="Gene3D" id="1.20.90.10">
    <property type="entry name" value="Phospholipase A2 domain"/>
    <property type="match status" value="1"/>
</dbReference>
<dbReference type="InterPro" id="IPR016090">
    <property type="entry name" value="PLA2-like_dom"/>
</dbReference>
<evidence type="ECO:0000256" key="6">
    <source>
        <dbReference type="ARBA" id="ARBA00022525"/>
    </source>
</evidence>
<dbReference type="EC" id="3.1.1.4" evidence="4"/>
<dbReference type="PROSITE" id="PS00118">
    <property type="entry name" value="PA2_HIS"/>
    <property type="match status" value="1"/>
</dbReference>
<evidence type="ECO:0000256" key="14">
    <source>
        <dbReference type="SAM" id="SignalP"/>
    </source>
</evidence>
<evidence type="ECO:0000256" key="12">
    <source>
        <dbReference type="ARBA" id="ARBA00023157"/>
    </source>
</evidence>
<protein>
    <recommendedName>
        <fullName evidence="5">Phospholipase A2</fullName>
        <ecNumber evidence="4">3.1.1.4</ecNumber>
    </recommendedName>
    <alternativeName>
        <fullName evidence="13">Phosphatidylcholine 2-acylhydrolase</fullName>
    </alternativeName>
</protein>
<gene>
    <name evidence="16" type="ORF">APICC_09897</name>
</gene>
<keyword evidence="6" id="KW-0964">Secreted</keyword>
<feature type="chain" id="PRO_5012607270" description="Phospholipase A2" evidence="14">
    <location>
        <begin position="21"/>
        <end position="169"/>
    </location>
</feature>
<dbReference type="OrthoDB" id="10059604at2759"/>
<evidence type="ECO:0000259" key="15">
    <source>
        <dbReference type="SMART" id="SM00085"/>
    </source>
</evidence>
<comment type="cofactor">
    <cofactor evidence="1">
        <name>Ca(2+)</name>
        <dbReference type="ChEBI" id="CHEBI:29108"/>
    </cofactor>
</comment>
<evidence type="ECO:0000313" key="17">
    <source>
        <dbReference type="Proteomes" id="UP000242457"/>
    </source>
</evidence>
<dbReference type="STRING" id="94128.A0A2A3EI01"/>
<dbReference type="GO" id="GO:0046872">
    <property type="term" value="F:metal ion binding"/>
    <property type="evidence" value="ECO:0007669"/>
    <property type="project" value="UniProtKB-KW"/>
</dbReference>
<sequence length="169" mass="19309">MQVALGSWFLLALFLSTSHGWQIRDRIGDNELEERIIYPGTLWCGHGNVSSGPNELGRFKHTDACCRTHDMCPDVMSAGESKHGLTNTASHTRLSCDCDDTFYDCLKNSGDKISSYFVGKMYFNLIDTKCYKLEHPVIGCGERTEGRCLRYTVDKSKPKVYQWFDLRKY</sequence>
<dbReference type="InterPro" id="IPR036444">
    <property type="entry name" value="PLipase_A2_dom_sf"/>
</dbReference>
<dbReference type="EMBL" id="KZ288249">
    <property type="protein sequence ID" value="PBC31104.1"/>
    <property type="molecule type" value="Genomic_DNA"/>
</dbReference>
<dbReference type="GO" id="GO:0006644">
    <property type="term" value="P:phospholipid metabolic process"/>
    <property type="evidence" value="ECO:0007669"/>
    <property type="project" value="InterPro"/>
</dbReference>
<dbReference type="SUPFAM" id="SSF48619">
    <property type="entry name" value="Phospholipase A2, PLA2"/>
    <property type="match status" value="1"/>
</dbReference>
<keyword evidence="9" id="KW-0106">Calcium</keyword>
<evidence type="ECO:0000256" key="5">
    <source>
        <dbReference type="ARBA" id="ARBA00021721"/>
    </source>
</evidence>
<dbReference type="GO" id="GO:0005576">
    <property type="term" value="C:extracellular region"/>
    <property type="evidence" value="ECO:0007669"/>
    <property type="project" value="UniProtKB-SubCell"/>
</dbReference>
<name>A0A2A3EI01_APICC</name>
<evidence type="ECO:0000256" key="11">
    <source>
        <dbReference type="ARBA" id="ARBA00023098"/>
    </source>
</evidence>
<keyword evidence="10" id="KW-0442">Lipid degradation</keyword>
<keyword evidence="14" id="KW-0732">Signal</keyword>
<organism evidence="16 17">
    <name type="scientific">Apis cerana cerana</name>
    <name type="common">Oriental honeybee</name>
    <dbReference type="NCBI Taxonomy" id="94128"/>
    <lineage>
        <taxon>Eukaryota</taxon>
        <taxon>Metazoa</taxon>
        <taxon>Ecdysozoa</taxon>
        <taxon>Arthropoda</taxon>
        <taxon>Hexapoda</taxon>
        <taxon>Insecta</taxon>
        <taxon>Pterygota</taxon>
        <taxon>Neoptera</taxon>
        <taxon>Endopterygota</taxon>
        <taxon>Hymenoptera</taxon>
        <taxon>Apocrita</taxon>
        <taxon>Aculeata</taxon>
        <taxon>Apoidea</taxon>
        <taxon>Anthophila</taxon>
        <taxon>Apidae</taxon>
        <taxon>Apis</taxon>
    </lineage>
</organism>
<dbReference type="SMART" id="SM00085">
    <property type="entry name" value="PA2c"/>
    <property type="match status" value="1"/>
</dbReference>
<accession>A0A2A3EI01</accession>
<dbReference type="Pfam" id="PF05826">
    <property type="entry name" value="Phospholip_A2_2"/>
    <property type="match status" value="1"/>
</dbReference>
<dbReference type="CDD" id="cd04704">
    <property type="entry name" value="PLA2_bee_venom_like"/>
    <property type="match status" value="1"/>
</dbReference>
<evidence type="ECO:0000256" key="1">
    <source>
        <dbReference type="ARBA" id="ARBA00001913"/>
    </source>
</evidence>
<keyword evidence="7" id="KW-0479">Metal-binding</keyword>
<evidence type="ECO:0000256" key="10">
    <source>
        <dbReference type="ARBA" id="ARBA00022963"/>
    </source>
</evidence>
<dbReference type="FunFam" id="1.20.90.10:FF:000002">
    <property type="entry name" value="Phospholipase A2 group III"/>
    <property type="match status" value="1"/>
</dbReference>
<evidence type="ECO:0000256" key="13">
    <source>
        <dbReference type="ARBA" id="ARBA00029903"/>
    </source>
</evidence>
<dbReference type="PANTHER" id="PTHR12253">
    <property type="entry name" value="RH14732P"/>
    <property type="match status" value="1"/>
</dbReference>
<keyword evidence="12" id="KW-1015">Disulfide bond</keyword>
<evidence type="ECO:0000256" key="7">
    <source>
        <dbReference type="ARBA" id="ARBA00022723"/>
    </source>
</evidence>